<dbReference type="InterPro" id="IPR029787">
    <property type="entry name" value="Nucleotide_cyclase"/>
</dbReference>
<dbReference type="CDD" id="cd00130">
    <property type="entry name" value="PAS"/>
    <property type="match status" value="2"/>
</dbReference>
<dbReference type="Pfam" id="PF13426">
    <property type="entry name" value="PAS_9"/>
    <property type="match status" value="1"/>
</dbReference>
<dbReference type="InterPro" id="IPR013655">
    <property type="entry name" value="PAS_fold_3"/>
</dbReference>
<feature type="domain" description="EAL" evidence="4">
    <location>
        <begin position="489"/>
        <end position="741"/>
    </location>
</feature>
<organism evidence="6 7">
    <name type="scientific">Heyndrickxia camelliae</name>
    <dbReference type="NCBI Taxonomy" id="1707093"/>
    <lineage>
        <taxon>Bacteria</taxon>
        <taxon>Bacillati</taxon>
        <taxon>Bacillota</taxon>
        <taxon>Bacilli</taxon>
        <taxon>Bacillales</taxon>
        <taxon>Bacillaceae</taxon>
        <taxon>Heyndrickxia</taxon>
    </lineage>
</organism>
<dbReference type="InterPro" id="IPR001610">
    <property type="entry name" value="PAC"/>
</dbReference>
<dbReference type="SMART" id="SM00267">
    <property type="entry name" value="GGDEF"/>
    <property type="match status" value="1"/>
</dbReference>
<dbReference type="InterPro" id="IPR052155">
    <property type="entry name" value="Biofilm_reg_signaling"/>
</dbReference>
<dbReference type="PROSITE" id="PS50883">
    <property type="entry name" value="EAL"/>
    <property type="match status" value="1"/>
</dbReference>
<protein>
    <submittedName>
        <fullName evidence="6">Uncharacterized protein</fullName>
    </submittedName>
</protein>
<dbReference type="SUPFAM" id="SSF141868">
    <property type="entry name" value="EAL domain-like"/>
    <property type="match status" value="1"/>
</dbReference>
<evidence type="ECO:0000259" key="3">
    <source>
        <dbReference type="PROSITE" id="PS50113"/>
    </source>
</evidence>
<dbReference type="FunFam" id="3.30.70.270:FF:000001">
    <property type="entry name" value="Diguanylate cyclase domain protein"/>
    <property type="match status" value="1"/>
</dbReference>
<dbReference type="InterPro" id="IPR043128">
    <property type="entry name" value="Rev_trsase/Diguanyl_cyclase"/>
</dbReference>
<feature type="domain" description="PAS" evidence="2">
    <location>
        <begin position="193"/>
        <end position="263"/>
    </location>
</feature>
<dbReference type="InterPro" id="IPR000014">
    <property type="entry name" value="PAS"/>
</dbReference>
<keyword evidence="1" id="KW-1133">Transmembrane helix</keyword>
<evidence type="ECO:0000259" key="4">
    <source>
        <dbReference type="PROSITE" id="PS50883"/>
    </source>
</evidence>
<dbReference type="Pfam" id="PF00563">
    <property type="entry name" value="EAL"/>
    <property type="match status" value="1"/>
</dbReference>
<dbReference type="Gene3D" id="3.30.450.20">
    <property type="entry name" value="PAS domain"/>
    <property type="match status" value="2"/>
</dbReference>
<feature type="transmembrane region" description="Helical" evidence="1">
    <location>
        <begin position="34"/>
        <end position="54"/>
    </location>
</feature>
<feature type="domain" description="GGDEF" evidence="5">
    <location>
        <begin position="348"/>
        <end position="480"/>
    </location>
</feature>
<dbReference type="Gene3D" id="3.30.70.270">
    <property type="match status" value="1"/>
</dbReference>
<dbReference type="InterPro" id="IPR000160">
    <property type="entry name" value="GGDEF_dom"/>
</dbReference>
<proteinExistence type="predicted"/>
<dbReference type="InterPro" id="IPR035965">
    <property type="entry name" value="PAS-like_dom_sf"/>
</dbReference>
<dbReference type="PROSITE" id="PS50887">
    <property type="entry name" value="GGDEF"/>
    <property type="match status" value="1"/>
</dbReference>
<dbReference type="CDD" id="cd01949">
    <property type="entry name" value="GGDEF"/>
    <property type="match status" value="1"/>
</dbReference>
<evidence type="ECO:0000259" key="5">
    <source>
        <dbReference type="PROSITE" id="PS50887"/>
    </source>
</evidence>
<feature type="domain" description="PAS" evidence="2">
    <location>
        <begin position="70"/>
        <end position="113"/>
    </location>
</feature>
<dbReference type="CDD" id="cd01948">
    <property type="entry name" value="EAL"/>
    <property type="match status" value="1"/>
</dbReference>
<dbReference type="Gene3D" id="3.20.20.450">
    <property type="entry name" value="EAL domain"/>
    <property type="match status" value="1"/>
</dbReference>
<dbReference type="PANTHER" id="PTHR44757:SF2">
    <property type="entry name" value="BIOFILM ARCHITECTURE MAINTENANCE PROTEIN MBAA"/>
    <property type="match status" value="1"/>
</dbReference>
<feature type="domain" description="PAC" evidence="3">
    <location>
        <begin position="142"/>
        <end position="192"/>
    </location>
</feature>
<dbReference type="InterPro" id="IPR000700">
    <property type="entry name" value="PAS-assoc_C"/>
</dbReference>
<dbReference type="SUPFAM" id="SSF55785">
    <property type="entry name" value="PYP-like sensor domain (PAS domain)"/>
    <property type="match status" value="2"/>
</dbReference>
<dbReference type="EMBL" id="PIQO01000015">
    <property type="protein sequence ID" value="PKR83758.1"/>
    <property type="molecule type" value="Genomic_DNA"/>
</dbReference>
<comment type="caution">
    <text evidence="6">The sequence shown here is derived from an EMBL/GenBank/DDBJ whole genome shotgun (WGS) entry which is preliminary data.</text>
</comment>
<dbReference type="InterPro" id="IPR001633">
    <property type="entry name" value="EAL_dom"/>
</dbReference>
<keyword evidence="1" id="KW-0812">Transmembrane</keyword>
<dbReference type="NCBIfam" id="TIGR00229">
    <property type="entry name" value="sensory_box"/>
    <property type="match status" value="2"/>
</dbReference>
<dbReference type="FunFam" id="3.20.20.450:FF:000001">
    <property type="entry name" value="Cyclic di-GMP phosphodiesterase yahA"/>
    <property type="match status" value="1"/>
</dbReference>
<feature type="transmembrane region" description="Helical" evidence="1">
    <location>
        <begin position="6"/>
        <end position="27"/>
    </location>
</feature>
<sequence length="746" mass="85316">MKISKMSFLLFILLVINFILSIMFFFIKGKLAEIHLFISIIINGVYGICIFLHIRNKRVDFELEKNLNQTILQYESLFKYSLDIIFSLDSRGCFTSINPIGEQITGFSKEEIVLSYFDFWLVKEDKEKAQLYINKCLHGTPQKFEAKIHSKNNKCIEVLISTVPIMNGEIIGLIGIAKDITARKEMERKLSKSEQRYRSLFQYNPDAILSLDMDGNFVSLNPICSVISGYSNEELSKMNFSEIITTEDFEKTAISFQKAANGDPQTYESSIYHKDGHVVFLQATNIPIRVENKIVGVYGIIKDITKQKLAEDQIEFMAFHDPLTSLPNRRLFKKRLNEALQKAEKGNFTVGVIYLDLDRFKLINDTLGHSTGDHLLIEVTRRLKKCLREQDTLSRQGGDEFTILLENVTNLEAQNIAETIIDSLRYPFKVDQNELYITPSIGISFFPWHSKSAEELLLKADIAMYKAKELGKNNYYLYNPMLEKESYEKLKIQNELYKALEAEQFILYYQPKIDIASKQLVGVEALLRWQHPKGMVPPMKFISILEETGLIIPIGEWILREACRQNKSWQDQGYPPISISVNLSTRQFYQQNLISMVSSILAETGMSAKYLELEITESMTMDVDLASNILHELKELGVKVSIDDFGTGYSSLYYLKKFPIDGLKIDKSFIQDITTSHSDSNIVTTIIDMAHHLGLRVIAEGVETTEQLQFLEDNHCDEAQGYLFSPPLPANGSGHDSKSIEAFLKK</sequence>
<evidence type="ECO:0000313" key="6">
    <source>
        <dbReference type="EMBL" id="PKR83758.1"/>
    </source>
</evidence>
<dbReference type="SMART" id="SM00086">
    <property type="entry name" value="PAC"/>
    <property type="match status" value="2"/>
</dbReference>
<dbReference type="NCBIfam" id="TIGR00254">
    <property type="entry name" value="GGDEF"/>
    <property type="match status" value="1"/>
</dbReference>
<keyword evidence="1" id="KW-0472">Membrane</keyword>
<dbReference type="Pfam" id="PF08447">
    <property type="entry name" value="PAS_3"/>
    <property type="match status" value="1"/>
</dbReference>
<dbReference type="PROSITE" id="PS50112">
    <property type="entry name" value="PAS"/>
    <property type="match status" value="2"/>
</dbReference>
<dbReference type="OrthoDB" id="9759607at2"/>
<dbReference type="Pfam" id="PF00990">
    <property type="entry name" value="GGDEF"/>
    <property type="match status" value="1"/>
</dbReference>
<keyword evidence="7" id="KW-1185">Reference proteome</keyword>
<reference evidence="6 7" key="1">
    <citation type="submission" date="2017-11" db="EMBL/GenBank/DDBJ databases">
        <title>Bacillus camelliae sp. nov., isolated from pu'er tea.</title>
        <authorList>
            <person name="Niu L."/>
        </authorList>
    </citation>
    <scope>NUCLEOTIDE SEQUENCE [LARGE SCALE GENOMIC DNA]</scope>
    <source>
        <strain evidence="6 7">7578-1</strain>
    </source>
</reference>
<dbReference type="AlphaFoldDB" id="A0A2N3LGK4"/>
<accession>A0A2N3LGK4</accession>
<dbReference type="SMART" id="SM00091">
    <property type="entry name" value="PAS"/>
    <property type="match status" value="2"/>
</dbReference>
<dbReference type="PANTHER" id="PTHR44757">
    <property type="entry name" value="DIGUANYLATE CYCLASE DGCP"/>
    <property type="match status" value="1"/>
</dbReference>
<dbReference type="SUPFAM" id="SSF55073">
    <property type="entry name" value="Nucleotide cyclase"/>
    <property type="match status" value="1"/>
</dbReference>
<evidence type="ECO:0000256" key="1">
    <source>
        <dbReference type="SAM" id="Phobius"/>
    </source>
</evidence>
<dbReference type="RefSeq" id="WP_101355456.1">
    <property type="nucleotide sequence ID" value="NZ_PIQO01000015.1"/>
</dbReference>
<name>A0A2N3LGK4_9BACI</name>
<feature type="domain" description="PAC" evidence="3">
    <location>
        <begin position="265"/>
        <end position="316"/>
    </location>
</feature>
<evidence type="ECO:0000313" key="7">
    <source>
        <dbReference type="Proteomes" id="UP000233440"/>
    </source>
</evidence>
<dbReference type="Proteomes" id="UP000233440">
    <property type="component" value="Unassembled WGS sequence"/>
</dbReference>
<dbReference type="InterPro" id="IPR035919">
    <property type="entry name" value="EAL_sf"/>
</dbReference>
<evidence type="ECO:0000259" key="2">
    <source>
        <dbReference type="PROSITE" id="PS50112"/>
    </source>
</evidence>
<gene>
    <name evidence="6" type="ORF">CWO92_17255</name>
</gene>
<dbReference type="SMART" id="SM00052">
    <property type="entry name" value="EAL"/>
    <property type="match status" value="1"/>
</dbReference>
<dbReference type="PROSITE" id="PS50113">
    <property type="entry name" value="PAC"/>
    <property type="match status" value="2"/>
</dbReference>